<evidence type="ECO:0000313" key="2">
    <source>
        <dbReference type="EMBL" id="ETE70577.1"/>
    </source>
</evidence>
<evidence type="ECO:0000313" key="3">
    <source>
        <dbReference type="Proteomes" id="UP000018936"/>
    </source>
</evidence>
<sequence length="152" mass="16695">MTIFHTIVAASPDHRIEQVDGSLLGGAYGTHLTEPGGSHRLRLAKGPQPLPHHRIEAPPMQGTPSESLPEQLAATSDKTPGAGQIPREYQDLAEVFSETECDILPPHRETYCTTEIIPGAKLPKPKMYVMMPWFHRADQVTGRSPSPVQEDL</sequence>
<protein>
    <submittedName>
        <fullName evidence="2">Uncharacterized protein</fullName>
    </submittedName>
</protein>
<dbReference type="AlphaFoldDB" id="V8P9L3"/>
<dbReference type="OrthoDB" id="1430630at2759"/>
<gene>
    <name evidence="2" type="ORF">L345_03615</name>
</gene>
<keyword evidence="3" id="KW-1185">Reference proteome</keyword>
<name>V8P9L3_OPHHA</name>
<feature type="region of interest" description="Disordered" evidence="1">
    <location>
        <begin position="44"/>
        <end position="84"/>
    </location>
</feature>
<reference evidence="2 3" key="1">
    <citation type="journal article" date="2013" name="Proc. Natl. Acad. Sci. U.S.A.">
        <title>The king cobra genome reveals dynamic gene evolution and adaptation in the snake venom system.</title>
        <authorList>
            <person name="Vonk F.J."/>
            <person name="Casewell N.R."/>
            <person name="Henkel C.V."/>
            <person name="Heimberg A.M."/>
            <person name="Jansen H.J."/>
            <person name="McCleary R.J."/>
            <person name="Kerkkamp H.M."/>
            <person name="Vos R.A."/>
            <person name="Guerreiro I."/>
            <person name="Calvete J.J."/>
            <person name="Wuster W."/>
            <person name="Woods A.E."/>
            <person name="Logan J.M."/>
            <person name="Harrison R.A."/>
            <person name="Castoe T.A."/>
            <person name="de Koning A.P."/>
            <person name="Pollock D.D."/>
            <person name="Yandell M."/>
            <person name="Calderon D."/>
            <person name="Renjifo C."/>
            <person name="Currier R.B."/>
            <person name="Salgado D."/>
            <person name="Pla D."/>
            <person name="Sanz L."/>
            <person name="Hyder A.S."/>
            <person name="Ribeiro J.M."/>
            <person name="Arntzen J.W."/>
            <person name="van den Thillart G.E."/>
            <person name="Boetzer M."/>
            <person name="Pirovano W."/>
            <person name="Dirks R.P."/>
            <person name="Spaink H.P."/>
            <person name="Duboule D."/>
            <person name="McGlinn E."/>
            <person name="Kini R.M."/>
            <person name="Richardson M.K."/>
        </authorList>
    </citation>
    <scope>NUCLEOTIDE SEQUENCE</scope>
    <source>
        <tissue evidence="2">Blood</tissue>
    </source>
</reference>
<accession>V8P9L3</accession>
<dbReference type="EMBL" id="AZIM01000524">
    <property type="protein sequence ID" value="ETE70577.1"/>
    <property type="molecule type" value="Genomic_DNA"/>
</dbReference>
<evidence type="ECO:0000256" key="1">
    <source>
        <dbReference type="SAM" id="MobiDB-lite"/>
    </source>
</evidence>
<comment type="caution">
    <text evidence="2">The sequence shown here is derived from an EMBL/GenBank/DDBJ whole genome shotgun (WGS) entry which is preliminary data.</text>
</comment>
<feature type="non-terminal residue" evidence="2">
    <location>
        <position position="1"/>
    </location>
</feature>
<dbReference type="Proteomes" id="UP000018936">
    <property type="component" value="Unassembled WGS sequence"/>
</dbReference>
<proteinExistence type="predicted"/>
<feature type="compositionally biased region" description="Polar residues" evidence="1">
    <location>
        <begin position="62"/>
        <end position="78"/>
    </location>
</feature>
<organism evidence="2 3">
    <name type="scientific">Ophiophagus hannah</name>
    <name type="common">King cobra</name>
    <name type="synonym">Naja hannah</name>
    <dbReference type="NCBI Taxonomy" id="8665"/>
    <lineage>
        <taxon>Eukaryota</taxon>
        <taxon>Metazoa</taxon>
        <taxon>Chordata</taxon>
        <taxon>Craniata</taxon>
        <taxon>Vertebrata</taxon>
        <taxon>Euteleostomi</taxon>
        <taxon>Lepidosauria</taxon>
        <taxon>Squamata</taxon>
        <taxon>Bifurcata</taxon>
        <taxon>Unidentata</taxon>
        <taxon>Episquamata</taxon>
        <taxon>Toxicofera</taxon>
        <taxon>Serpentes</taxon>
        <taxon>Colubroidea</taxon>
        <taxon>Elapidae</taxon>
        <taxon>Elapinae</taxon>
        <taxon>Ophiophagus</taxon>
    </lineage>
</organism>